<evidence type="ECO:0000313" key="12">
    <source>
        <dbReference type="EMBL" id="OIN98067.1"/>
    </source>
</evidence>
<evidence type="ECO:0000256" key="8">
    <source>
        <dbReference type="PIRSR" id="PIRSR000808-1"/>
    </source>
</evidence>
<dbReference type="Proteomes" id="UP000182278">
    <property type="component" value="Unassembled WGS sequence"/>
</dbReference>
<dbReference type="GO" id="GO:0008108">
    <property type="term" value="F:UDP-glucose:hexose-1-phosphate uridylyltransferase activity"/>
    <property type="evidence" value="ECO:0007669"/>
    <property type="project" value="UniProtKB-UniRule"/>
</dbReference>
<comment type="caution">
    <text evidence="10">Lacks conserved residue(s) required for the propagation of feature annotation.</text>
</comment>
<comment type="caution">
    <text evidence="12">The sequence shown here is derived from an EMBL/GenBank/DDBJ whole genome shotgun (WGS) entry which is preliminary data.</text>
</comment>
<dbReference type="EC" id="2.7.7.12" evidence="7"/>
<evidence type="ECO:0000256" key="6">
    <source>
        <dbReference type="ARBA" id="ARBA00023277"/>
    </source>
</evidence>
<gene>
    <name evidence="12" type="ORF">AUJ66_01625</name>
</gene>
<dbReference type="PIRSF" id="PIRSF000808">
    <property type="entry name" value="GalT"/>
    <property type="match status" value="1"/>
</dbReference>
<keyword evidence="5 9" id="KW-0862">Zinc</keyword>
<dbReference type="PROSITE" id="PS51084">
    <property type="entry name" value="HIT_2"/>
    <property type="match status" value="1"/>
</dbReference>
<reference evidence="12 13" key="1">
    <citation type="journal article" date="2016" name="Environ. Microbiol.">
        <title>Genomic resolution of a cold subsurface aquifer community provides metabolic insights for novel microbes adapted to high CO concentrations.</title>
        <authorList>
            <person name="Probst A.J."/>
            <person name="Castelle C.J."/>
            <person name="Singh A."/>
            <person name="Brown C.T."/>
            <person name="Anantharaman K."/>
            <person name="Sharon I."/>
            <person name="Hug L.A."/>
            <person name="Burstein D."/>
            <person name="Emerson J.B."/>
            <person name="Thomas B.C."/>
            <person name="Banfield J.F."/>
        </authorList>
    </citation>
    <scope>NUCLEOTIDE SEQUENCE [LARGE SCALE GENOMIC DNA]</scope>
    <source>
        <strain evidence="12">CG1_02_38_46</strain>
    </source>
</reference>
<dbReference type="Pfam" id="PF02744">
    <property type="entry name" value="GalP_UDP_tr_C"/>
    <property type="match status" value="1"/>
</dbReference>
<dbReference type="STRING" id="1817893.AUJ66_01625"/>
<organism evidence="12 13">
    <name type="scientific">Candidatus Desantisbacteria bacterium CG1_02_38_46</name>
    <dbReference type="NCBI Taxonomy" id="1817893"/>
    <lineage>
        <taxon>Bacteria</taxon>
        <taxon>Candidatus Desantisiibacteriota</taxon>
    </lineage>
</organism>
<feature type="active site" description="Tele-UMP-histidine intermediate" evidence="8">
    <location>
        <position position="163"/>
    </location>
</feature>
<dbReference type="PANTHER" id="PTHR42763:SF2">
    <property type="entry name" value="ADP-GLUCOSE PHOSPHORYLASE"/>
    <property type="match status" value="1"/>
</dbReference>
<comment type="similarity">
    <text evidence="1">Belongs to the galactose-1-phosphate uridylyltransferase type 1 family.</text>
</comment>
<proteinExistence type="inferred from homology"/>
<dbReference type="UniPathway" id="UPA00214"/>
<name>A0A1J4SF37_9BACT</name>
<keyword evidence="6" id="KW-0119">Carbohydrate metabolism</keyword>
<dbReference type="GO" id="GO:0006012">
    <property type="term" value="P:galactose metabolic process"/>
    <property type="evidence" value="ECO:0007669"/>
    <property type="project" value="UniProtKB-UniRule"/>
</dbReference>
<keyword evidence="2 12" id="KW-0808">Transferase</keyword>
<dbReference type="GO" id="GO:0008270">
    <property type="term" value="F:zinc ion binding"/>
    <property type="evidence" value="ECO:0007669"/>
    <property type="project" value="InterPro"/>
</dbReference>
<dbReference type="InterPro" id="IPR005850">
    <property type="entry name" value="GalP_Utransf_C"/>
</dbReference>
<dbReference type="Pfam" id="PF01087">
    <property type="entry name" value="GalP_UDP_transf"/>
    <property type="match status" value="1"/>
</dbReference>
<keyword evidence="4 9" id="KW-0479">Metal-binding</keyword>
<feature type="binding site" evidence="9">
    <location>
        <position position="46"/>
    </location>
    <ligand>
        <name>Zn(2+)</name>
        <dbReference type="ChEBI" id="CHEBI:29105"/>
    </ligand>
</feature>
<accession>A0A1J4SF37</accession>
<evidence type="ECO:0000256" key="9">
    <source>
        <dbReference type="PIRSR" id="PIRSR000808-3"/>
    </source>
</evidence>
<evidence type="ECO:0000313" key="13">
    <source>
        <dbReference type="Proteomes" id="UP000182278"/>
    </source>
</evidence>
<evidence type="ECO:0000256" key="3">
    <source>
        <dbReference type="ARBA" id="ARBA00022695"/>
    </source>
</evidence>
<dbReference type="InterPro" id="IPR005849">
    <property type="entry name" value="GalP_Utransf_N"/>
</dbReference>
<sequence length="332" mass="37896">MSELRQNLATKEWVIIATERAKRPEEFKSRKEKKELPAFNPACPFCPGNESNTPGETLRISDDGGWKVRSFPNKFAALSKEGERRRKIEGIERWLNGVGIHEVIAETPLHNLTTALLPVENIELILGAYRARYLDILNDPRIELIIIFKNHGEAAGTSLEHPHSQLIATPVVPTQVRNRLEDAMRYFDDTGECVYCKMMAEEIKAKERILIETEHFISFVLYAALSPFHTWILPKRHTSSFGDITDEEIKDMAGILKNVLARFYYGLDDPNFNYVIRSAPTGGGVKEYFHWYLSIVPRLTKTAGFELGSGMFINISMPEDNAKFLREVRIPK</sequence>
<dbReference type="InterPro" id="IPR036265">
    <property type="entry name" value="HIT-like_sf"/>
</dbReference>
<evidence type="ECO:0000256" key="4">
    <source>
        <dbReference type="ARBA" id="ARBA00022723"/>
    </source>
</evidence>
<protein>
    <recommendedName>
        <fullName evidence="7">Galactose-1-phosphate uridylyltransferase</fullName>
        <ecNumber evidence="7">2.7.7.12</ecNumber>
    </recommendedName>
</protein>
<feature type="domain" description="HIT" evidence="11">
    <location>
        <begin position="194"/>
        <end position="305"/>
    </location>
</feature>
<dbReference type="InterPro" id="IPR001937">
    <property type="entry name" value="GalP_UDPtransf1"/>
</dbReference>
<evidence type="ECO:0000256" key="2">
    <source>
        <dbReference type="ARBA" id="ARBA00022679"/>
    </source>
</evidence>
<evidence type="ECO:0000256" key="7">
    <source>
        <dbReference type="NCBIfam" id="TIGR00209"/>
    </source>
</evidence>
<evidence type="ECO:0000259" key="11">
    <source>
        <dbReference type="PROSITE" id="PS51084"/>
    </source>
</evidence>
<feature type="binding site" evidence="9">
    <location>
        <position position="43"/>
    </location>
    <ligand>
        <name>Zn(2+)</name>
        <dbReference type="ChEBI" id="CHEBI:29105"/>
    </ligand>
</feature>
<dbReference type="AlphaFoldDB" id="A0A1J4SF37"/>
<dbReference type="EMBL" id="MNUO01000025">
    <property type="protein sequence ID" value="OIN98067.1"/>
    <property type="molecule type" value="Genomic_DNA"/>
</dbReference>
<keyword evidence="3 12" id="KW-0548">Nucleotidyltransferase</keyword>
<evidence type="ECO:0000256" key="5">
    <source>
        <dbReference type="ARBA" id="ARBA00022833"/>
    </source>
</evidence>
<feature type="binding site" evidence="9">
    <location>
        <position position="110"/>
    </location>
    <ligand>
        <name>Zn(2+)</name>
        <dbReference type="ChEBI" id="CHEBI:29105"/>
    </ligand>
</feature>
<dbReference type="Gene3D" id="3.30.428.10">
    <property type="entry name" value="HIT-like"/>
    <property type="match status" value="2"/>
</dbReference>
<evidence type="ECO:0000256" key="1">
    <source>
        <dbReference type="ARBA" id="ARBA00010951"/>
    </source>
</evidence>
<dbReference type="InterPro" id="IPR011146">
    <property type="entry name" value="HIT-like"/>
</dbReference>
<dbReference type="SUPFAM" id="SSF54197">
    <property type="entry name" value="HIT-like"/>
    <property type="match status" value="2"/>
</dbReference>
<evidence type="ECO:0000256" key="10">
    <source>
        <dbReference type="PROSITE-ProRule" id="PRU00464"/>
    </source>
</evidence>
<dbReference type="NCBIfam" id="TIGR00209">
    <property type="entry name" value="galT_1"/>
    <property type="match status" value="1"/>
</dbReference>
<dbReference type="InterPro" id="IPR053177">
    <property type="entry name" value="ADP-glucose_phosphorylase"/>
</dbReference>
<comment type="cofactor">
    <cofactor evidence="9">
        <name>Zn(2+)</name>
        <dbReference type="ChEBI" id="CHEBI:29105"/>
    </cofactor>
    <text evidence="9">Binds 1 zinc ion per subunit.</text>
</comment>
<dbReference type="PANTHER" id="PTHR42763">
    <property type="entry name" value="ADP-GLUCOSE PHOSPHORYLASE"/>
    <property type="match status" value="1"/>
</dbReference>
<feature type="binding site" evidence="9">
    <location>
        <position position="161"/>
    </location>
    <ligand>
        <name>Zn(2+)</name>
        <dbReference type="ChEBI" id="CHEBI:29105"/>
    </ligand>
</feature>